<name>A0A448BSU1_PSEFL</name>
<dbReference type="Proteomes" id="UP000278078">
    <property type="component" value="Chromosome"/>
</dbReference>
<reference evidence="5 6" key="1">
    <citation type="submission" date="2018-12" db="EMBL/GenBank/DDBJ databases">
        <authorList>
            <consortium name="Pathogen Informatics"/>
        </authorList>
    </citation>
    <scope>NUCLEOTIDE SEQUENCE [LARGE SCALE GENOMIC DNA]</scope>
    <source>
        <strain evidence="5 6">NCTC10783</strain>
    </source>
</reference>
<dbReference type="InterPro" id="IPR042171">
    <property type="entry name" value="Acyl-CoA_hotdog"/>
</dbReference>
<keyword evidence="2 5" id="KW-0378">Hydrolase</keyword>
<feature type="domain" description="Acyl-CoA thioesterase-like N-terminal HotDog" evidence="3">
    <location>
        <begin position="39"/>
        <end position="116"/>
    </location>
</feature>
<dbReference type="GO" id="GO:0047617">
    <property type="term" value="F:fatty acyl-CoA hydrolase activity"/>
    <property type="evidence" value="ECO:0007669"/>
    <property type="project" value="InterPro"/>
</dbReference>
<dbReference type="PANTHER" id="PTHR11066">
    <property type="entry name" value="ACYL-COA THIOESTERASE"/>
    <property type="match status" value="1"/>
</dbReference>
<gene>
    <name evidence="5" type="primary">tesB_2</name>
    <name evidence="5" type="ORF">NCTC10783_04271</name>
</gene>
<dbReference type="Pfam" id="PF20789">
    <property type="entry name" value="4HBT_3C"/>
    <property type="match status" value="1"/>
</dbReference>
<dbReference type="EMBL" id="LR134300">
    <property type="protein sequence ID" value="VEE48358.1"/>
    <property type="molecule type" value="Genomic_DNA"/>
</dbReference>
<dbReference type="EC" id="3.1.2.-" evidence="5"/>
<accession>A0A448BSU1</accession>
<evidence type="ECO:0000313" key="5">
    <source>
        <dbReference type="EMBL" id="VEE48358.1"/>
    </source>
</evidence>
<organism evidence="5 6">
    <name type="scientific">Pseudomonas fluorescens</name>
    <dbReference type="NCBI Taxonomy" id="294"/>
    <lineage>
        <taxon>Bacteria</taxon>
        <taxon>Pseudomonadati</taxon>
        <taxon>Pseudomonadota</taxon>
        <taxon>Gammaproteobacteria</taxon>
        <taxon>Pseudomonadales</taxon>
        <taxon>Pseudomonadaceae</taxon>
        <taxon>Pseudomonas</taxon>
    </lineage>
</organism>
<feature type="domain" description="Acyl-CoA thioesterase-like C-terminal" evidence="4">
    <location>
        <begin position="157"/>
        <end position="289"/>
    </location>
</feature>
<dbReference type="Gene3D" id="2.40.160.210">
    <property type="entry name" value="Acyl-CoA thioesterase, double hotdog domain"/>
    <property type="match status" value="1"/>
</dbReference>
<dbReference type="InterPro" id="IPR029069">
    <property type="entry name" value="HotDog_dom_sf"/>
</dbReference>
<evidence type="ECO:0000259" key="3">
    <source>
        <dbReference type="Pfam" id="PF13622"/>
    </source>
</evidence>
<dbReference type="InterPro" id="IPR003703">
    <property type="entry name" value="Acyl_CoA_thio"/>
</dbReference>
<evidence type="ECO:0000259" key="4">
    <source>
        <dbReference type="Pfam" id="PF20789"/>
    </source>
</evidence>
<dbReference type="GO" id="GO:0009062">
    <property type="term" value="P:fatty acid catabolic process"/>
    <property type="evidence" value="ECO:0007669"/>
    <property type="project" value="TreeGrafter"/>
</dbReference>
<dbReference type="Pfam" id="PF13622">
    <property type="entry name" value="4HBT_3"/>
    <property type="match status" value="1"/>
</dbReference>
<evidence type="ECO:0000313" key="6">
    <source>
        <dbReference type="Proteomes" id="UP000278078"/>
    </source>
</evidence>
<dbReference type="PANTHER" id="PTHR11066:SF34">
    <property type="entry name" value="ACYL-COENZYME A THIOESTERASE 8"/>
    <property type="match status" value="1"/>
</dbReference>
<dbReference type="SUPFAM" id="SSF54637">
    <property type="entry name" value="Thioesterase/thiol ester dehydrase-isomerase"/>
    <property type="match status" value="2"/>
</dbReference>
<dbReference type="AlphaFoldDB" id="A0A448BSU1"/>
<dbReference type="CDD" id="cd03445">
    <property type="entry name" value="Thioesterase_II_repeat2"/>
    <property type="match status" value="1"/>
</dbReference>
<evidence type="ECO:0000256" key="1">
    <source>
        <dbReference type="ARBA" id="ARBA00006538"/>
    </source>
</evidence>
<proteinExistence type="inferred from homology"/>
<dbReference type="GO" id="GO:0006637">
    <property type="term" value="P:acyl-CoA metabolic process"/>
    <property type="evidence" value="ECO:0007669"/>
    <property type="project" value="InterPro"/>
</dbReference>
<evidence type="ECO:0000256" key="2">
    <source>
        <dbReference type="ARBA" id="ARBA00022801"/>
    </source>
</evidence>
<dbReference type="CDD" id="cd03444">
    <property type="entry name" value="Thioesterase_II_repeat1"/>
    <property type="match status" value="1"/>
</dbReference>
<sequence length="295" mass="32814">MSTFDRARAWDQGDLTQLLSLEDGPQDTFRATVNDSNVNGRVYAGQLLGQALWAAAQTVPHRVPSTLQATFLQGARPEDALEYKVEALQDGRRFSSRHIYGVQGTALVLSAHATFQHPGECIDATPRLEREVPPPESLPDLRELAERYPGQGEAAQVRFTGQPLLDIRPVNPAVYFGRTPSQNEIAYWVRLLQPLTAEGCLHHAALAYLSDCWFNGALTPPAGARELWQRHYVANLNHTLWFHTPEPACDDWLLFVSQATRSLAGRGLALAHIYRRDGRLIASMAQDLLTSPRTD</sequence>
<dbReference type="InterPro" id="IPR049450">
    <property type="entry name" value="ACOT8-like_C"/>
</dbReference>
<dbReference type="InterPro" id="IPR049449">
    <property type="entry name" value="TesB_ACOT8-like_N"/>
</dbReference>
<comment type="similarity">
    <text evidence="1">Belongs to the C/M/P thioester hydrolase family.</text>
</comment>
<protein>
    <submittedName>
        <fullName evidence="5">Putative acyl-CoA thioesterase II</fullName>
        <ecNumber evidence="5">3.1.2.-</ecNumber>
    </submittedName>
</protein>